<proteinExistence type="predicted"/>
<evidence type="ECO:0000313" key="2">
    <source>
        <dbReference type="Proteomes" id="UP000287651"/>
    </source>
</evidence>
<sequence>MEDKAMHGVEHLGFAFCPNCAIIEALSTLFRRLLLWALFDERTMSLTRRRSVASDRPDTLDIPGRAPPCQRMASCSCETMLLVEGRATGTEPRRRRSVKAEAFLRDGLKEEDHLWVNVVIISQTTSRRRPNDSAANHP</sequence>
<comment type="caution">
    <text evidence="1">The sequence shown here is derived from an EMBL/GenBank/DDBJ whole genome shotgun (WGS) entry which is preliminary data.</text>
</comment>
<organism evidence="1 2">
    <name type="scientific">Ensete ventricosum</name>
    <name type="common">Abyssinian banana</name>
    <name type="synonym">Musa ensete</name>
    <dbReference type="NCBI Taxonomy" id="4639"/>
    <lineage>
        <taxon>Eukaryota</taxon>
        <taxon>Viridiplantae</taxon>
        <taxon>Streptophyta</taxon>
        <taxon>Embryophyta</taxon>
        <taxon>Tracheophyta</taxon>
        <taxon>Spermatophyta</taxon>
        <taxon>Magnoliopsida</taxon>
        <taxon>Liliopsida</taxon>
        <taxon>Zingiberales</taxon>
        <taxon>Musaceae</taxon>
        <taxon>Ensete</taxon>
    </lineage>
</organism>
<accession>A0A426ZUU1</accession>
<protein>
    <submittedName>
        <fullName evidence="1">Uncharacterized protein</fullName>
    </submittedName>
</protein>
<dbReference type="AlphaFoldDB" id="A0A426ZUU1"/>
<dbReference type="Proteomes" id="UP000287651">
    <property type="component" value="Unassembled WGS sequence"/>
</dbReference>
<reference evidence="1 2" key="1">
    <citation type="journal article" date="2014" name="Agronomy (Basel)">
        <title>A Draft Genome Sequence for Ensete ventricosum, the Drought-Tolerant Tree Against Hunger.</title>
        <authorList>
            <person name="Harrison J."/>
            <person name="Moore K.A."/>
            <person name="Paszkiewicz K."/>
            <person name="Jones T."/>
            <person name="Grant M."/>
            <person name="Ambacheew D."/>
            <person name="Muzemil S."/>
            <person name="Studholme D.J."/>
        </authorList>
    </citation>
    <scope>NUCLEOTIDE SEQUENCE [LARGE SCALE GENOMIC DNA]</scope>
</reference>
<name>A0A426ZUU1_ENSVE</name>
<gene>
    <name evidence="1" type="ORF">B296_00025583</name>
</gene>
<evidence type="ECO:0000313" key="1">
    <source>
        <dbReference type="EMBL" id="RRT67741.1"/>
    </source>
</evidence>
<dbReference type="EMBL" id="AMZH03004928">
    <property type="protein sequence ID" value="RRT67741.1"/>
    <property type="molecule type" value="Genomic_DNA"/>
</dbReference>